<dbReference type="FunFam" id="3.90.1170.10:FF:000001">
    <property type="entry name" value="50S ribosomal protein L16"/>
    <property type="match status" value="1"/>
</dbReference>
<dbReference type="CDD" id="cd01433">
    <property type="entry name" value="Ribosomal_L16_L10e"/>
    <property type="match status" value="1"/>
</dbReference>
<evidence type="ECO:0000256" key="5">
    <source>
        <dbReference type="ARBA" id="ARBA00035198"/>
    </source>
</evidence>
<dbReference type="PATRIC" id="fig|1619044.3.peg.685"/>
<evidence type="ECO:0000256" key="2">
    <source>
        <dbReference type="ARBA" id="ARBA00022555"/>
    </source>
</evidence>
<evidence type="ECO:0000256" key="8">
    <source>
        <dbReference type="RuleBase" id="RU004414"/>
    </source>
</evidence>
<comment type="caution">
    <text evidence="9">The sequence shown here is derived from an EMBL/GenBank/DDBJ whole genome shotgun (WGS) entry which is preliminary data.</text>
</comment>
<dbReference type="EMBL" id="LCRX01000009">
    <property type="protein sequence ID" value="KKW42227.1"/>
    <property type="molecule type" value="Genomic_DNA"/>
</dbReference>
<dbReference type="PRINTS" id="PR00060">
    <property type="entry name" value="RIBOSOMALL16"/>
</dbReference>
<dbReference type="InterPro" id="IPR000114">
    <property type="entry name" value="Ribosomal_uL16_bact-type"/>
</dbReference>
<keyword evidence="3 6" id="KW-0689">Ribosomal protein</keyword>
<dbReference type="InterPro" id="IPR020798">
    <property type="entry name" value="Ribosomal_uL16_CS"/>
</dbReference>
<comment type="similarity">
    <text evidence="1 6 7">Belongs to the universal ribosomal protein uL16 family.</text>
</comment>
<dbReference type="PANTHER" id="PTHR12220:SF13">
    <property type="entry name" value="LARGE RIBOSOMAL SUBUNIT PROTEIN UL16M"/>
    <property type="match status" value="1"/>
</dbReference>
<dbReference type="Gene3D" id="3.90.1170.10">
    <property type="entry name" value="Ribosomal protein L10e/L16"/>
    <property type="match status" value="1"/>
</dbReference>
<evidence type="ECO:0000256" key="6">
    <source>
        <dbReference type="HAMAP-Rule" id="MF_01342"/>
    </source>
</evidence>
<reference evidence="9 10" key="1">
    <citation type="journal article" date="2015" name="Nature">
        <title>rRNA introns, odd ribosomes, and small enigmatic genomes across a large radiation of phyla.</title>
        <authorList>
            <person name="Brown C.T."/>
            <person name="Hug L.A."/>
            <person name="Thomas B.C."/>
            <person name="Sharon I."/>
            <person name="Castelle C.J."/>
            <person name="Singh A."/>
            <person name="Wilkins M.J."/>
            <person name="Williams K.H."/>
            <person name="Banfield J.F."/>
        </authorList>
    </citation>
    <scope>NUCLEOTIDE SEQUENCE [LARGE SCALE GENOMIC DNA]</scope>
</reference>
<dbReference type="GO" id="GO:0019843">
    <property type="term" value="F:rRNA binding"/>
    <property type="evidence" value="ECO:0007669"/>
    <property type="project" value="UniProtKB-UniRule"/>
</dbReference>
<dbReference type="Pfam" id="PF00252">
    <property type="entry name" value="Ribosomal_L16"/>
    <property type="match status" value="1"/>
</dbReference>
<dbReference type="HAMAP" id="MF_01342">
    <property type="entry name" value="Ribosomal_uL16"/>
    <property type="match status" value="1"/>
</dbReference>
<evidence type="ECO:0000256" key="3">
    <source>
        <dbReference type="ARBA" id="ARBA00022980"/>
    </source>
</evidence>
<evidence type="ECO:0000256" key="4">
    <source>
        <dbReference type="ARBA" id="ARBA00023274"/>
    </source>
</evidence>
<evidence type="ECO:0000256" key="7">
    <source>
        <dbReference type="RuleBase" id="RU004413"/>
    </source>
</evidence>
<comment type="function">
    <text evidence="6 8">Binds 23S rRNA and is also seen to make contacts with the A and possibly P site tRNAs.</text>
</comment>
<keyword evidence="4 6" id="KW-0687">Ribonucleoprotein</keyword>
<evidence type="ECO:0000313" key="9">
    <source>
        <dbReference type="EMBL" id="KKW42227.1"/>
    </source>
</evidence>
<protein>
    <recommendedName>
        <fullName evidence="5 6">Large ribosomal subunit protein uL16</fullName>
    </recommendedName>
</protein>
<dbReference type="InterPro" id="IPR016180">
    <property type="entry name" value="Ribosomal_uL16_dom"/>
</dbReference>
<dbReference type="NCBIfam" id="TIGR01164">
    <property type="entry name" value="rplP_bact"/>
    <property type="match status" value="1"/>
</dbReference>
<gene>
    <name evidence="6" type="primary">rplP</name>
    <name evidence="9" type="ORF">UY92_C0009G0031</name>
</gene>
<name>A0A0G2ALP4_9BACT</name>
<dbReference type="PANTHER" id="PTHR12220">
    <property type="entry name" value="50S/60S RIBOSOMAL PROTEIN L16"/>
    <property type="match status" value="1"/>
</dbReference>
<dbReference type="GO" id="GO:0022625">
    <property type="term" value="C:cytosolic large ribosomal subunit"/>
    <property type="evidence" value="ECO:0007669"/>
    <property type="project" value="TreeGrafter"/>
</dbReference>
<keyword evidence="6 8" id="KW-0699">rRNA-binding</keyword>
<keyword evidence="2 6" id="KW-0820">tRNA-binding</keyword>
<evidence type="ECO:0000313" key="10">
    <source>
        <dbReference type="Proteomes" id="UP000033870"/>
    </source>
</evidence>
<evidence type="ECO:0000256" key="1">
    <source>
        <dbReference type="ARBA" id="ARBA00008931"/>
    </source>
</evidence>
<dbReference type="STRING" id="1619044.UY92_C0009G0031"/>
<sequence>MLLPKKVKHRKWHKPRRRNLGVATRLSTVAFGSFGLKSMDHAWISSRQIEAARRVLTRYVKRGGKIWIRVFPDRPVTKKGNEVPMGGGKGSPEYFVCTIKPGTVLFEMEGIPEDKAREALLLSAHKLPLKAKFVRRG</sequence>
<dbReference type="GO" id="GO:0003735">
    <property type="term" value="F:structural constituent of ribosome"/>
    <property type="evidence" value="ECO:0007669"/>
    <property type="project" value="InterPro"/>
</dbReference>
<dbReference type="AlphaFoldDB" id="A0A0G2ALP4"/>
<dbReference type="InterPro" id="IPR036920">
    <property type="entry name" value="Ribosomal_uL16_sf"/>
</dbReference>
<dbReference type="Proteomes" id="UP000033870">
    <property type="component" value="Unassembled WGS sequence"/>
</dbReference>
<keyword evidence="6 8" id="KW-0694">RNA-binding</keyword>
<dbReference type="SUPFAM" id="SSF54686">
    <property type="entry name" value="Ribosomal protein L16p/L10e"/>
    <property type="match status" value="1"/>
</dbReference>
<dbReference type="GO" id="GO:0006412">
    <property type="term" value="P:translation"/>
    <property type="evidence" value="ECO:0007669"/>
    <property type="project" value="UniProtKB-UniRule"/>
</dbReference>
<organism evidence="9 10">
    <name type="scientific">Candidatus Magasanikbacteria bacterium GW2011_GWA2_56_11</name>
    <dbReference type="NCBI Taxonomy" id="1619044"/>
    <lineage>
        <taxon>Bacteria</taxon>
        <taxon>Candidatus Magasanikiibacteriota</taxon>
    </lineage>
</organism>
<accession>A0A0G2ALP4</accession>
<dbReference type="GO" id="GO:0000049">
    <property type="term" value="F:tRNA binding"/>
    <property type="evidence" value="ECO:0007669"/>
    <property type="project" value="UniProtKB-KW"/>
</dbReference>
<dbReference type="PROSITE" id="PS00586">
    <property type="entry name" value="RIBOSOMAL_L16_1"/>
    <property type="match status" value="1"/>
</dbReference>
<proteinExistence type="inferred from homology"/>
<dbReference type="InterPro" id="IPR047873">
    <property type="entry name" value="Ribosomal_uL16"/>
</dbReference>
<comment type="subunit">
    <text evidence="6 8">Part of the 50S ribosomal subunit.</text>
</comment>